<feature type="compositionally biased region" description="Polar residues" evidence="1">
    <location>
        <begin position="60"/>
        <end position="74"/>
    </location>
</feature>
<dbReference type="Pfam" id="PF20546">
    <property type="entry name" value="DUF6760"/>
    <property type="match status" value="1"/>
</dbReference>
<feature type="region of interest" description="Disordered" evidence="1">
    <location>
        <begin position="50"/>
        <end position="82"/>
    </location>
</feature>
<dbReference type="EMBL" id="AOIV01000011">
    <property type="protein sequence ID" value="ELZ32523.1"/>
    <property type="molecule type" value="Genomic_DNA"/>
</dbReference>
<evidence type="ECO:0000256" key="1">
    <source>
        <dbReference type="SAM" id="MobiDB-lite"/>
    </source>
</evidence>
<dbReference type="OrthoDB" id="187146at2157"/>
<accession>M0DCL2</accession>
<evidence type="ECO:0000313" key="3">
    <source>
        <dbReference type="EMBL" id="ELZ32523.1"/>
    </source>
</evidence>
<dbReference type="PATRIC" id="fig|1227487.5.peg.1401"/>
<dbReference type="eggNOG" id="arCOG11411">
    <property type="taxonomic scope" value="Archaea"/>
</dbReference>
<dbReference type="RefSeq" id="WP_008385214.1">
    <property type="nucleotide sequence ID" value="NZ_AOIV01000011.1"/>
</dbReference>
<comment type="caution">
    <text evidence="3">The sequence shown here is derived from an EMBL/GenBank/DDBJ whole genome shotgun (WGS) entry which is preliminary data.</text>
</comment>
<keyword evidence="4" id="KW-1185">Reference proteome</keyword>
<reference evidence="3 4" key="1">
    <citation type="journal article" date="2014" name="PLoS Genet.">
        <title>Phylogenetically driven sequencing of extremely halophilic archaea reveals strategies for static and dynamic osmo-response.</title>
        <authorList>
            <person name="Becker E.A."/>
            <person name="Seitzer P.M."/>
            <person name="Tritt A."/>
            <person name="Larsen D."/>
            <person name="Krusor M."/>
            <person name="Yao A.I."/>
            <person name="Wu D."/>
            <person name="Madern D."/>
            <person name="Eisen J.A."/>
            <person name="Darling A.E."/>
            <person name="Facciotti M.T."/>
        </authorList>
    </citation>
    <scope>NUCLEOTIDE SEQUENCE [LARGE SCALE GENOMIC DNA]</scope>
    <source>
        <strain evidence="3 4">JCM 14848</strain>
    </source>
</reference>
<evidence type="ECO:0000313" key="4">
    <source>
        <dbReference type="Proteomes" id="UP000011513"/>
    </source>
</evidence>
<name>M0DCL2_HALPD</name>
<protein>
    <recommendedName>
        <fullName evidence="2">DUF6760 domain-containing protein</fullName>
    </recommendedName>
</protein>
<gene>
    <name evidence="3" type="ORF">C474_06877</name>
</gene>
<evidence type="ECO:0000259" key="2">
    <source>
        <dbReference type="Pfam" id="PF20546"/>
    </source>
</evidence>
<proteinExistence type="predicted"/>
<dbReference type="InParanoid" id="M0DCL2"/>
<organism evidence="3 4">
    <name type="scientific">Halogeometricum pallidum JCM 14848</name>
    <dbReference type="NCBI Taxonomy" id="1227487"/>
    <lineage>
        <taxon>Archaea</taxon>
        <taxon>Methanobacteriati</taxon>
        <taxon>Methanobacteriota</taxon>
        <taxon>Stenosarchaea group</taxon>
        <taxon>Halobacteria</taxon>
        <taxon>Halobacteriales</taxon>
        <taxon>Haloferacaceae</taxon>
        <taxon>Halogeometricum</taxon>
    </lineage>
</organism>
<feature type="domain" description="DUF6760" evidence="2">
    <location>
        <begin position="6"/>
        <end position="54"/>
    </location>
</feature>
<dbReference type="AlphaFoldDB" id="M0DCL2"/>
<dbReference type="InterPro" id="IPR046648">
    <property type="entry name" value="DUF6760"/>
</dbReference>
<sequence>MTRYPLDQLYEELSFVAYHFHWSHDDVLDLPHWERRRWCEEISRINERMNADSGVERGSLTPTPFGPSSDSLTGKSLDLGDL</sequence>
<dbReference type="Proteomes" id="UP000011513">
    <property type="component" value="Unassembled WGS sequence"/>
</dbReference>